<keyword evidence="3" id="KW-1185">Reference proteome</keyword>
<evidence type="ECO:0000313" key="2">
    <source>
        <dbReference type="EMBL" id="MCU6790451.1"/>
    </source>
</evidence>
<accession>A0ABT2U8V8</accession>
<dbReference type="Pfam" id="PF00583">
    <property type="entry name" value="Acetyltransf_1"/>
    <property type="match status" value="1"/>
</dbReference>
<proteinExistence type="predicted"/>
<dbReference type="RefSeq" id="WP_147574637.1">
    <property type="nucleotide sequence ID" value="NZ_JAOQJE010000032.1"/>
</dbReference>
<organism evidence="2 3">
    <name type="scientific">Agathobaculum ammoniilyticum</name>
    <dbReference type="NCBI Taxonomy" id="2981778"/>
    <lineage>
        <taxon>Bacteria</taxon>
        <taxon>Bacillati</taxon>
        <taxon>Bacillota</taxon>
        <taxon>Clostridia</taxon>
        <taxon>Eubacteriales</taxon>
        <taxon>Butyricicoccaceae</taxon>
        <taxon>Agathobaculum</taxon>
    </lineage>
</organism>
<dbReference type="Proteomes" id="UP001652397">
    <property type="component" value="Unassembled WGS sequence"/>
</dbReference>
<reference evidence="2 3" key="1">
    <citation type="journal article" date="2021" name="ISME Commun">
        <title>Automated analysis of genomic sequences facilitates high-throughput and comprehensive description of bacteria.</title>
        <authorList>
            <person name="Hitch T.C.A."/>
        </authorList>
    </citation>
    <scope>NUCLEOTIDE SEQUENCE [LARGE SCALE GENOMIC DNA]</scope>
    <source>
        <strain evidence="2 3">Sanger_34</strain>
    </source>
</reference>
<dbReference type="InterPro" id="IPR016181">
    <property type="entry name" value="Acyl_CoA_acyltransferase"/>
</dbReference>
<gene>
    <name evidence="2" type="ORF">OCV66_15375</name>
</gene>
<dbReference type="InterPro" id="IPR000182">
    <property type="entry name" value="GNAT_dom"/>
</dbReference>
<comment type="caution">
    <text evidence="2">The sequence shown here is derived from an EMBL/GenBank/DDBJ whole genome shotgun (WGS) entry which is preliminary data.</text>
</comment>
<name>A0ABT2U8V8_9FIRM</name>
<evidence type="ECO:0000313" key="3">
    <source>
        <dbReference type="Proteomes" id="UP001652397"/>
    </source>
</evidence>
<dbReference type="Gene3D" id="3.40.630.30">
    <property type="match status" value="1"/>
</dbReference>
<evidence type="ECO:0000259" key="1">
    <source>
        <dbReference type="PROSITE" id="PS51186"/>
    </source>
</evidence>
<dbReference type="PROSITE" id="PS51186">
    <property type="entry name" value="GNAT"/>
    <property type="match status" value="1"/>
</dbReference>
<dbReference type="EMBL" id="JAOQJE010000032">
    <property type="protein sequence ID" value="MCU6790451.1"/>
    <property type="molecule type" value="Genomic_DNA"/>
</dbReference>
<dbReference type="CDD" id="cd04301">
    <property type="entry name" value="NAT_SF"/>
    <property type="match status" value="1"/>
</dbReference>
<feature type="domain" description="N-acetyltransferase" evidence="1">
    <location>
        <begin position="2"/>
        <end position="157"/>
    </location>
</feature>
<dbReference type="SUPFAM" id="SSF55729">
    <property type="entry name" value="Acyl-CoA N-acyltransferases (Nat)"/>
    <property type="match status" value="1"/>
</dbReference>
<protein>
    <submittedName>
        <fullName evidence="2">N-acetyltransferase</fullName>
    </submittedName>
</protein>
<sequence length="215" mass="24981">MIELREELPCDYRDTENVIREAFWNHYTPACNDHYLIHIMRNCPAFVPELDIVAVEDGKIIGNSMCLKSYILGDDEKHYEVLSLGPIGVLPEYQHQGIGGRLIAHTKEIAKKMGFKGILLCGDPDYYTRQGFIAAEKYKIRNVENMYADALHACELYQGAFSKISGRYCEDEIYNVDEKRVKEFDMQFPNKEIVYGTPMQKKFEMMIEKVRPYQV</sequence>